<organism evidence="2 3">
    <name type="scientific">Mesorhabditis spiculigera</name>
    <dbReference type="NCBI Taxonomy" id="96644"/>
    <lineage>
        <taxon>Eukaryota</taxon>
        <taxon>Metazoa</taxon>
        <taxon>Ecdysozoa</taxon>
        <taxon>Nematoda</taxon>
        <taxon>Chromadorea</taxon>
        <taxon>Rhabditida</taxon>
        <taxon>Rhabditina</taxon>
        <taxon>Rhabditomorpha</taxon>
        <taxon>Rhabditoidea</taxon>
        <taxon>Rhabditidae</taxon>
        <taxon>Mesorhabditinae</taxon>
        <taxon>Mesorhabditis</taxon>
    </lineage>
</organism>
<comment type="caution">
    <text evidence="2">The sequence shown here is derived from an EMBL/GenBank/DDBJ whole genome shotgun (WGS) entry which is preliminary data.</text>
</comment>
<gene>
    <name evidence="2" type="ORF">MSPICULIGERA_LOCUS19361</name>
</gene>
<evidence type="ECO:0000313" key="2">
    <source>
        <dbReference type="EMBL" id="CAJ0581195.1"/>
    </source>
</evidence>
<sequence length="160" mass="17816">MKLLLVSALCLHAVTAAGILSLPAKAVPVKVEHIQDLFYFKWLRPEQLQLISQVDNLPETFFAVIGQYFSRLPIEGGQRREAKVAIVTACQKMISSVTGYDDAAMMNLMKIGEKMTADNIPADIQINMFHELITTAPESPLKPVGVIAMRACFNYDQFPF</sequence>
<feature type="chain" id="PRO_5041239670" evidence="1">
    <location>
        <begin position="17"/>
        <end position="160"/>
    </location>
</feature>
<name>A0AA36GDA9_9BILA</name>
<dbReference type="AlphaFoldDB" id="A0AA36GDA9"/>
<feature type="non-terminal residue" evidence="2">
    <location>
        <position position="160"/>
    </location>
</feature>
<proteinExistence type="predicted"/>
<protein>
    <submittedName>
        <fullName evidence="2">Uncharacterized protein</fullName>
    </submittedName>
</protein>
<dbReference type="Proteomes" id="UP001177023">
    <property type="component" value="Unassembled WGS sequence"/>
</dbReference>
<evidence type="ECO:0000313" key="3">
    <source>
        <dbReference type="Proteomes" id="UP001177023"/>
    </source>
</evidence>
<feature type="signal peptide" evidence="1">
    <location>
        <begin position="1"/>
        <end position="16"/>
    </location>
</feature>
<evidence type="ECO:0000256" key="1">
    <source>
        <dbReference type="SAM" id="SignalP"/>
    </source>
</evidence>
<keyword evidence="1" id="KW-0732">Signal</keyword>
<reference evidence="2" key="1">
    <citation type="submission" date="2023-06" db="EMBL/GenBank/DDBJ databases">
        <authorList>
            <person name="Delattre M."/>
        </authorList>
    </citation>
    <scope>NUCLEOTIDE SEQUENCE</scope>
    <source>
        <strain evidence="2">AF72</strain>
    </source>
</reference>
<dbReference type="EMBL" id="CATQJA010002662">
    <property type="protein sequence ID" value="CAJ0581195.1"/>
    <property type="molecule type" value="Genomic_DNA"/>
</dbReference>
<accession>A0AA36GDA9</accession>
<keyword evidence="3" id="KW-1185">Reference proteome</keyword>